<reference evidence="12" key="2">
    <citation type="submission" date="2017-05" db="UniProtKB">
        <authorList>
            <consortium name="EnsemblMetazoa"/>
        </authorList>
    </citation>
    <scope>IDENTIFICATION</scope>
</reference>
<dbReference type="OrthoDB" id="5411533at2759"/>
<organism evidence="12">
    <name type="scientific">Amphimedon queenslandica</name>
    <name type="common">Sponge</name>
    <dbReference type="NCBI Taxonomy" id="400682"/>
    <lineage>
        <taxon>Eukaryota</taxon>
        <taxon>Metazoa</taxon>
        <taxon>Porifera</taxon>
        <taxon>Demospongiae</taxon>
        <taxon>Heteroscleromorpha</taxon>
        <taxon>Haplosclerida</taxon>
        <taxon>Niphatidae</taxon>
        <taxon>Amphimedon</taxon>
    </lineage>
</organism>
<dbReference type="InterPro" id="IPR035979">
    <property type="entry name" value="RBD_domain_sf"/>
</dbReference>
<dbReference type="STRING" id="400682.A0A1X7VAY1"/>
<feature type="compositionally biased region" description="Basic and acidic residues" evidence="9">
    <location>
        <begin position="156"/>
        <end position="182"/>
    </location>
</feature>
<keyword evidence="2 8" id="KW-0507">mRNA processing</keyword>
<dbReference type="PROSITE" id="PS50102">
    <property type="entry name" value="RRM"/>
    <property type="match status" value="1"/>
</dbReference>
<dbReference type="GO" id="GO:0071011">
    <property type="term" value="C:precatalytic spliceosome"/>
    <property type="evidence" value="ECO:0007669"/>
    <property type="project" value="TreeGrafter"/>
</dbReference>
<dbReference type="PROSITE" id="PS50174">
    <property type="entry name" value="G_PATCH"/>
    <property type="match status" value="1"/>
</dbReference>
<dbReference type="InterPro" id="IPR012677">
    <property type="entry name" value="Nucleotide-bd_a/b_plait_sf"/>
</dbReference>
<evidence type="ECO:0000256" key="6">
    <source>
        <dbReference type="ARBA" id="ARBA00065586"/>
    </source>
</evidence>
<keyword evidence="8" id="KW-0747">Spliceosome</keyword>
<feature type="region of interest" description="Disordered" evidence="9">
    <location>
        <begin position="15"/>
        <end position="78"/>
    </location>
</feature>
<evidence type="ECO:0000256" key="2">
    <source>
        <dbReference type="ARBA" id="ARBA00022664"/>
    </source>
</evidence>
<evidence type="ECO:0000256" key="3">
    <source>
        <dbReference type="ARBA" id="ARBA00022884"/>
    </source>
</evidence>
<dbReference type="SUPFAM" id="SSF54928">
    <property type="entry name" value="RNA-binding domain, RBD"/>
    <property type="match status" value="1"/>
</dbReference>
<evidence type="ECO:0000313" key="13">
    <source>
        <dbReference type="Proteomes" id="UP000007879"/>
    </source>
</evidence>
<evidence type="ECO:0000259" key="10">
    <source>
        <dbReference type="PROSITE" id="PS50102"/>
    </source>
</evidence>
<comment type="subcellular location">
    <subcellularLocation>
        <location evidence="1 8">Nucleus</location>
    </subcellularLocation>
</comment>
<feature type="compositionally biased region" description="Pro residues" evidence="9">
    <location>
        <begin position="205"/>
        <end position="222"/>
    </location>
</feature>
<evidence type="ECO:0000313" key="12">
    <source>
        <dbReference type="EnsemblMetazoa" id="Aqu2.1.37460_001"/>
    </source>
</evidence>
<dbReference type="PANTHER" id="PTHR13288:SF8">
    <property type="entry name" value="SPLICING FACTOR 45"/>
    <property type="match status" value="1"/>
</dbReference>
<evidence type="ECO:0000256" key="5">
    <source>
        <dbReference type="ARBA" id="ARBA00023242"/>
    </source>
</evidence>
<dbReference type="InterPro" id="IPR000504">
    <property type="entry name" value="RRM_dom"/>
</dbReference>
<evidence type="ECO:0000256" key="7">
    <source>
        <dbReference type="ARBA" id="ARBA00074919"/>
    </source>
</evidence>
<dbReference type="CDD" id="cd12647">
    <property type="entry name" value="RRM_UHM_SPF45"/>
    <property type="match status" value="1"/>
</dbReference>
<dbReference type="KEGG" id="aqu:100632487"/>
<keyword evidence="13" id="KW-1185">Reference proteome</keyword>
<accession>A0A1X7VAY1</accession>
<dbReference type="SMART" id="SM00443">
    <property type="entry name" value="G_patch"/>
    <property type="match status" value="1"/>
</dbReference>
<comment type="subunit">
    <text evidence="8">Associates with the spliceosome.</text>
</comment>
<dbReference type="AlphaFoldDB" id="A0A1X7VAY1"/>
<dbReference type="GO" id="GO:0045292">
    <property type="term" value="P:mRNA cis splicing, via spliceosome"/>
    <property type="evidence" value="ECO:0007669"/>
    <property type="project" value="UniProtKB-UniRule"/>
</dbReference>
<evidence type="ECO:0000256" key="1">
    <source>
        <dbReference type="ARBA" id="ARBA00004123"/>
    </source>
</evidence>
<gene>
    <name evidence="12" type="primary">100632487</name>
</gene>
<evidence type="ECO:0000256" key="4">
    <source>
        <dbReference type="ARBA" id="ARBA00023187"/>
    </source>
</evidence>
<dbReference type="PANTHER" id="PTHR13288">
    <property type="entry name" value="SPLICING FACTOR 45 SPF45"/>
    <property type="match status" value="1"/>
</dbReference>
<comment type="function">
    <text evidence="8">Splice factor that binds to the single-stranded 3'AG at the exon/intron border and promotes its utilization in the second catalytic step. Involved in the regulation of alternative splicing and the utilization of cryptic splice sites.</text>
</comment>
<dbReference type="Gene3D" id="3.30.70.330">
    <property type="match status" value="1"/>
</dbReference>
<keyword evidence="4 8" id="KW-0508">mRNA splicing</keyword>
<reference evidence="13" key="1">
    <citation type="journal article" date="2010" name="Nature">
        <title>The Amphimedon queenslandica genome and the evolution of animal complexity.</title>
        <authorList>
            <person name="Srivastava M."/>
            <person name="Simakov O."/>
            <person name="Chapman J."/>
            <person name="Fahey B."/>
            <person name="Gauthier M.E."/>
            <person name="Mitros T."/>
            <person name="Richards G.S."/>
            <person name="Conaco C."/>
            <person name="Dacre M."/>
            <person name="Hellsten U."/>
            <person name="Larroux C."/>
            <person name="Putnam N.H."/>
            <person name="Stanke M."/>
            <person name="Adamska M."/>
            <person name="Darling A."/>
            <person name="Degnan S.M."/>
            <person name="Oakley T.H."/>
            <person name="Plachetzki D.C."/>
            <person name="Zhai Y."/>
            <person name="Adamski M."/>
            <person name="Calcino A."/>
            <person name="Cummins S.F."/>
            <person name="Goodstein D.M."/>
            <person name="Harris C."/>
            <person name="Jackson D.J."/>
            <person name="Leys S.P."/>
            <person name="Shu S."/>
            <person name="Woodcroft B.J."/>
            <person name="Vervoort M."/>
            <person name="Kosik K.S."/>
            <person name="Manning G."/>
            <person name="Degnan B.M."/>
            <person name="Rokhsar D.S."/>
        </authorList>
    </citation>
    <scope>NUCLEOTIDE SEQUENCE [LARGE SCALE GENOMIC DNA]</scope>
</reference>
<comment type="subunit">
    <text evidence="6">Binds SXL. Associates with the spliceosome. Interacts with SF3B1, SF1 and U2AF2.</text>
</comment>
<evidence type="ECO:0000256" key="8">
    <source>
        <dbReference type="PIRNR" id="PIRNR031066"/>
    </source>
</evidence>
<dbReference type="Pfam" id="PF01585">
    <property type="entry name" value="G-patch"/>
    <property type="match status" value="1"/>
</dbReference>
<dbReference type="GO" id="GO:0003723">
    <property type="term" value="F:RNA binding"/>
    <property type="evidence" value="ECO:0007669"/>
    <property type="project" value="UniProtKB-UniRule"/>
</dbReference>
<protein>
    <recommendedName>
        <fullName evidence="7 8">Splicing factor 45</fullName>
    </recommendedName>
    <alternativeName>
        <fullName evidence="8">RNA-binding motif protein 17</fullName>
    </alternativeName>
</protein>
<sequence length="425" mass="47053">MSLYDGLSVETAPVPEIFSSSSFQSLPTDEEEPSKKDKPKKTPFLPDNSSTSLNPETKLAPVTEHAPPAPSISSSWSSSSMKLMATNMMRQQMAASRVRTVGRGGMASRGRKHPPVHASHTTVTQSSLFEDDIAGGIQDEYDPLVPNNYDDIKKAEKDKAREAQNRERESRAEHYKKYSRDSDSDEEEEREERRRRKKSQKGSAVPPPAFAPPPPPPPPPAVQKPDDETKVVRSALEELSKLKAPKVNPYAKKNFKTSAVASNIMTKYGWQEGQGLGKESQGISTALSVEKTSFKGGKIVNVAAEREQVKEEERKMVKSLTEIVKNPTKVILLENMVGAGEVDNELQPEVIEECTKYGEVTNCLIYEIPEGASDDEAVRIFVEFGKKDSAIKAVIDLNGRFFGGRTIRAGFYSEERFSNFDLAPK</sequence>
<dbReference type="InterPro" id="IPR040052">
    <property type="entry name" value="RBM17"/>
</dbReference>
<dbReference type="OMA" id="SMKLMAT"/>
<dbReference type="Pfam" id="PF00076">
    <property type="entry name" value="RRM_1"/>
    <property type="match status" value="1"/>
</dbReference>
<keyword evidence="5 8" id="KW-0539">Nucleus</keyword>
<name>A0A1X7VAY1_AMPQE</name>
<proteinExistence type="predicted"/>
<feature type="domain" description="G-patch" evidence="11">
    <location>
        <begin position="257"/>
        <end position="297"/>
    </location>
</feature>
<dbReference type="Proteomes" id="UP000007879">
    <property type="component" value="Unassembled WGS sequence"/>
</dbReference>
<dbReference type="EnsemblMetazoa" id="Aqu2.1.37460_001">
    <property type="protein sequence ID" value="Aqu2.1.37460_001"/>
    <property type="gene ID" value="Aqu2.1.37460"/>
</dbReference>
<dbReference type="InterPro" id="IPR003954">
    <property type="entry name" value="RRM_euk-type"/>
</dbReference>
<dbReference type="FunFam" id="3.30.70.330:FF:000079">
    <property type="entry name" value="Putative splicing factor 45"/>
    <property type="match status" value="1"/>
</dbReference>
<dbReference type="SMART" id="SM00361">
    <property type="entry name" value="RRM_1"/>
    <property type="match status" value="1"/>
</dbReference>
<evidence type="ECO:0000256" key="9">
    <source>
        <dbReference type="SAM" id="MobiDB-lite"/>
    </source>
</evidence>
<keyword evidence="3 8" id="KW-0694">RNA-binding</keyword>
<dbReference type="EnsemblMetazoa" id="XM_003384942.3">
    <property type="protein sequence ID" value="XP_003384990.1"/>
    <property type="gene ID" value="LOC100632487"/>
</dbReference>
<dbReference type="InterPro" id="IPR000467">
    <property type="entry name" value="G_patch_dom"/>
</dbReference>
<feature type="region of interest" description="Disordered" evidence="9">
    <location>
        <begin position="104"/>
        <end position="127"/>
    </location>
</feature>
<feature type="domain" description="RRM" evidence="10">
    <location>
        <begin position="329"/>
        <end position="414"/>
    </location>
</feature>
<dbReference type="GO" id="GO:0000380">
    <property type="term" value="P:alternative mRNA splicing, via spliceosome"/>
    <property type="evidence" value="ECO:0007669"/>
    <property type="project" value="TreeGrafter"/>
</dbReference>
<dbReference type="PIRSF" id="PIRSF031066">
    <property type="entry name" value="Splicing_factor_SPF45"/>
    <property type="match status" value="1"/>
</dbReference>
<evidence type="ECO:0000259" key="11">
    <source>
        <dbReference type="PROSITE" id="PS50174"/>
    </source>
</evidence>
<dbReference type="InParanoid" id="A0A1X7VAY1"/>
<dbReference type="InterPro" id="IPR034653">
    <property type="entry name" value="SPF45_RRM"/>
</dbReference>
<dbReference type="eggNOG" id="KOG1996">
    <property type="taxonomic scope" value="Eukaryota"/>
</dbReference>
<feature type="region of interest" description="Disordered" evidence="9">
    <location>
        <begin position="156"/>
        <end position="229"/>
    </location>
</feature>
<dbReference type="GO" id="GO:0005654">
    <property type="term" value="C:nucleoplasm"/>
    <property type="evidence" value="ECO:0007669"/>
    <property type="project" value="UniProtKB-UniRule"/>
</dbReference>